<dbReference type="EMBL" id="DMVW01000083">
    <property type="protein sequence ID" value="HAR51802.1"/>
    <property type="molecule type" value="Genomic_DNA"/>
</dbReference>
<sequence length="64" mass="7152">LTNREPVVFSLLGVSETNLFEVGSLPGLRVIDLFSVLATQLITLMPFFLGRNFLARDQGMRDLL</sequence>
<proteinExistence type="predicted"/>
<accession>A0A348WB90</accession>
<name>A0A348WB90_9RHOB</name>
<comment type="caution">
    <text evidence="2">The sequence shown here is derived from an EMBL/GenBank/DDBJ whole genome shotgun (WGS) entry which is preliminary data.</text>
</comment>
<gene>
    <name evidence="2" type="ORF">DCS45_07985</name>
</gene>
<protein>
    <submittedName>
        <fullName evidence="2">Uncharacterized protein</fullName>
    </submittedName>
</protein>
<keyword evidence="1" id="KW-0472">Membrane</keyword>
<feature type="non-terminal residue" evidence="2">
    <location>
        <position position="1"/>
    </location>
</feature>
<organism evidence="2 3">
    <name type="scientific">Roseovarius nubinhibens</name>
    <dbReference type="NCBI Taxonomy" id="314263"/>
    <lineage>
        <taxon>Bacteria</taxon>
        <taxon>Pseudomonadati</taxon>
        <taxon>Pseudomonadota</taxon>
        <taxon>Alphaproteobacteria</taxon>
        <taxon>Rhodobacterales</taxon>
        <taxon>Roseobacteraceae</taxon>
        <taxon>Roseovarius</taxon>
    </lineage>
</organism>
<dbReference type="Proteomes" id="UP000264719">
    <property type="component" value="Unassembled WGS sequence"/>
</dbReference>
<evidence type="ECO:0000313" key="2">
    <source>
        <dbReference type="EMBL" id="HAR51802.1"/>
    </source>
</evidence>
<reference evidence="2 3" key="1">
    <citation type="journal article" date="2018" name="Nat. Biotechnol.">
        <title>A standardized bacterial taxonomy based on genome phylogeny substantially revises the tree of life.</title>
        <authorList>
            <person name="Parks D.H."/>
            <person name="Chuvochina M."/>
            <person name="Waite D.W."/>
            <person name="Rinke C."/>
            <person name="Skarshewski A."/>
            <person name="Chaumeil P.A."/>
            <person name="Hugenholtz P."/>
        </authorList>
    </citation>
    <scope>NUCLEOTIDE SEQUENCE [LARGE SCALE GENOMIC DNA]</scope>
    <source>
        <strain evidence="2">UBA9169</strain>
    </source>
</reference>
<feature type="non-terminal residue" evidence="2">
    <location>
        <position position="64"/>
    </location>
</feature>
<keyword evidence="1" id="KW-0812">Transmembrane</keyword>
<evidence type="ECO:0000256" key="1">
    <source>
        <dbReference type="SAM" id="Phobius"/>
    </source>
</evidence>
<feature type="transmembrane region" description="Helical" evidence="1">
    <location>
        <begin position="33"/>
        <end position="54"/>
    </location>
</feature>
<evidence type="ECO:0000313" key="3">
    <source>
        <dbReference type="Proteomes" id="UP000264719"/>
    </source>
</evidence>
<dbReference type="AlphaFoldDB" id="A0A348WB90"/>
<keyword evidence="1" id="KW-1133">Transmembrane helix</keyword>